<dbReference type="RefSeq" id="WP_039121651.1">
    <property type="nucleotide sequence ID" value="NZ_AOJP01000001.1"/>
</dbReference>
<dbReference type="AlphaFoldDB" id="A0A017H6V1"/>
<dbReference type="Proteomes" id="UP000031184">
    <property type="component" value="Unassembled WGS sequence"/>
</dbReference>
<gene>
    <name evidence="2" type="ORF">C095_04860</name>
</gene>
<accession>A0A017H6V1</accession>
<dbReference type="PATRIC" id="fig|1226633.4.peg.984"/>
<evidence type="ECO:0000313" key="2">
    <source>
        <dbReference type="EMBL" id="KID49482.1"/>
    </source>
</evidence>
<dbReference type="InterPro" id="IPR005184">
    <property type="entry name" value="DUF306_Meta_HslJ"/>
</dbReference>
<dbReference type="Gene3D" id="2.40.128.270">
    <property type="match status" value="1"/>
</dbReference>
<dbReference type="EMBL" id="AUZI01000012">
    <property type="protein sequence ID" value="KID49482.1"/>
    <property type="molecule type" value="Genomic_DNA"/>
</dbReference>
<protein>
    <recommendedName>
        <fullName evidence="1">DUF306 domain-containing protein</fullName>
    </recommendedName>
</protein>
<evidence type="ECO:0000313" key="3">
    <source>
        <dbReference type="Proteomes" id="UP000031184"/>
    </source>
</evidence>
<proteinExistence type="predicted"/>
<dbReference type="OrthoDB" id="95216at2"/>
<dbReference type="Pfam" id="PF03724">
    <property type="entry name" value="META"/>
    <property type="match status" value="1"/>
</dbReference>
<reference evidence="2 3" key="1">
    <citation type="submission" date="2013-08" db="EMBL/GenBank/DDBJ databases">
        <title>An opportunistic ruminal bacterium that causes liver abscesses in cattle.</title>
        <authorList>
            <person name="Benahmed F.H."/>
            <person name="Rasmussen M."/>
            <person name="Harbottle H."/>
            <person name="Soppet D."/>
            <person name="Nagaraja T.G."/>
            <person name="Davidson M."/>
        </authorList>
    </citation>
    <scope>NUCLEOTIDE SEQUENCE [LARGE SCALE GENOMIC DNA]</scope>
    <source>
        <strain evidence="2 3">B35</strain>
    </source>
</reference>
<feature type="domain" description="DUF306" evidence="1">
    <location>
        <begin position="54"/>
        <end position="131"/>
    </location>
</feature>
<name>A0A017H6V1_9FUSO</name>
<evidence type="ECO:0000259" key="1">
    <source>
        <dbReference type="Pfam" id="PF03724"/>
    </source>
</evidence>
<sequence length="142" mass="16428">MGKKWMIIMVLLFSLCSIRSIAAEPVKEVEKTVVLSYQELLGREYKMISPFGGNKITLGFDIRNRIYGYTGLNRFWGQAQLENGKLKVGEVFTTEHKGVQEQRILQVKYLTLLKDSDSIYFEGENLVLSTPFQEKLIFQRIK</sequence>
<comment type="caution">
    <text evidence="2">The sequence shown here is derived from an EMBL/GenBank/DDBJ whole genome shotgun (WGS) entry which is preliminary data.</text>
</comment>
<organism evidence="2 3">
    <name type="scientific">Fusobacterium necrophorum subsp. funduliforme B35</name>
    <dbReference type="NCBI Taxonomy" id="1226633"/>
    <lineage>
        <taxon>Bacteria</taxon>
        <taxon>Fusobacteriati</taxon>
        <taxon>Fusobacteriota</taxon>
        <taxon>Fusobacteriia</taxon>
        <taxon>Fusobacteriales</taxon>
        <taxon>Fusobacteriaceae</taxon>
        <taxon>Fusobacterium</taxon>
    </lineage>
</organism>
<dbReference type="InterPro" id="IPR038670">
    <property type="entry name" value="HslJ-like_sf"/>
</dbReference>